<dbReference type="InterPro" id="IPR036887">
    <property type="entry name" value="HTH_APSES_sf"/>
</dbReference>
<evidence type="ECO:0000313" key="6">
    <source>
        <dbReference type="EMBL" id="QIW98962.1"/>
    </source>
</evidence>
<dbReference type="GO" id="GO:0048315">
    <property type="term" value="P:conidium formation"/>
    <property type="evidence" value="ECO:0007669"/>
    <property type="project" value="UniProtKB-KW"/>
</dbReference>
<feature type="compositionally biased region" description="Basic residues" evidence="3">
    <location>
        <begin position="226"/>
        <end position="235"/>
    </location>
</feature>
<feature type="compositionally biased region" description="Basic and acidic residues" evidence="3">
    <location>
        <begin position="252"/>
        <end position="264"/>
    </location>
</feature>
<dbReference type="PANTHER" id="PTHR38044">
    <property type="entry name" value="BOUQUET FORMATION PROTEIN 4"/>
    <property type="match status" value="1"/>
</dbReference>
<proteinExistence type="predicted"/>
<evidence type="ECO:0000256" key="2">
    <source>
        <dbReference type="ARBA" id="ARBA00023321"/>
    </source>
</evidence>
<dbReference type="SMART" id="SM01252">
    <property type="entry name" value="KilA-N"/>
    <property type="match status" value="1"/>
</dbReference>
<dbReference type="InterPro" id="IPR018004">
    <property type="entry name" value="KilA/APSES_HTH"/>
</dbReference>
<keyword evidence="4" id="KW-0812">Transmembrane</keyword>
<dbReference type="Proteomes" id="UP000503462">
    <property type="component" value="Chromosome 3"/>
</dbReference>
<evidence type="ECO:0000256" key="1">
    <source>
        <dbReference type="ARBA" id="ARBA00022969"/>
    </source>
</evidence>
<keyword evidence="4" id="KW-0472">Membrane</keyword>
<dbReference type="AlphaFoldDB" id="A0A6H0XW36"/>
<evidence type="ECO:0000256" key="3">
    <source>
        <dbReference type="SAM" id="MobiDB-lite"/>
    </source>
</evidence>
<keyword evidence="2" id="KW-0183">Conidiation</keyword>
<evidence type="ECO:0000256" key="4">
    <source>
        <dbReference type="SAM" id="Phobius"/>
    </source>
</evidence>
<name>A0A6H0XW36_9PEZI</name>
<keyword evidence="7" id="KW-1185">Reference proteome</keyword>
<feature type="region of interest" description="Disordered" evidence="3">
    <location>
        <begin position="170"/>
        <end position="281"/>
    </location>
</feature>
<dbReference type="GO" id="GO:0044820">
    <property type="term" value="P:mitotic telomere tethering at nuclear periphery"/>
    <property type="evidence" value="ECO:0007669"/>
    <property type="project" value="TreeGrafter"/>
</dbReference>
<keyword evidence="1" id="KW-0749">Sporulation</keyword>
<feature type="domain" description="HTH APSES-type" evidence="5">
    <location>
        <begin position="65"/>
        <end position="180"/>
    </location>
</feature>
<accession>A0A6H0XW36</accession>
<dbReference type="InterPro" id="IPR003163">
    <property type="entry name" value="Tscrpt_reg_HTH_APSES-type"/>
</dbReference>
<dbReference type="GO" id="GO:1990862">
    <property type="term" value="C:nuclear membrane complex Bqt3-Bqt4"/>
    <property type="evidence" value="ECO:0007669"/>
    <property type="project" value="InterPro"/>
</dbReference>
<dbReference type="PROSITE" id="PS51299">
    <property type="entry name" value="HTH_APSES"/>
    <property type="match status" value="1"/>
</dbReference>
<evidence type="ECO:0000313" key="7">
    <source>
        <dbReference type="Proteomes" id="UP000503462"/>
    </source>
</evidence>
<gene>
    <name evidence="6" type="ORF">AMS68_004480</name>
</gene>
<dbReference type="PANTHER" id="PTHR38044:SF1">
    <property type="entry name" value="BOUQUET FORMATION PROTEIN 4"/>
    <property type="match status" value="1"/>
</dbReference>
<dbReference type="GO" id="GO:0070197">
    <property type="term" value="P:meiotic attachment of telomere to nuclear envelope"/>
    <property type="evidence" value="ECO:0007669"/>
    <property type="project" value="InterPro"/>
</dbReference>
<feature type="region of interest" description="Disordered" evidence="3">
    <location>
        <begin position="314"/>
        <end position="337"/>
    </location>
</feature>
<keyword evidence="4" id="KW-1133">Transmembrane helix</keyword>
<evidence type="ECO:0000259" key="5">
    <source>
        <dbReference type="PROSITE" id="PS51299"/>
    </source>
</evidence>
<dbReference type="OrthoDB" id="5346159at2759"/>
<dbReference type="SUPFAM" id="SSF54616">
    <property type="entry name" value="DNA-binding domain of Mlu1-box binding protein MBP1"/>
    <property type="match status" value="1"/>
</dbReference>
<organism evidence="6 7">
    <name type="scientific">Peltaster fructicola</name>
    <dbReference type="NCBI Taxonomy" id="286661"/>
    <lineage>
        <taxon>Eukaryota</taxon>
        <taxon>Fungi</taxon>
        <taxon>Dikarya</taxon>
        <taxon>Ascomycota</taxon>
        <taxon>Pezizomycotina</taxon>
        <taxon>Dothideomycetes</taxon>
        <taxon>Dothideomycetes incertae sedis</taxon>
        <taxon>Peltaster</taxon>
    </lineage>
</organism>
<dbReference type="EMBL" id="CP051141">
    <property type="protein sequence ID" value="QIW98962.1"/>
    <property type="molecule type" value="Genomic_DNA"/>
</dbReference>
<dbReference type="InterPro" id="IPR037548">
    <property type="entry name" value="Bqt4"/>
</dbReference>
<reference evidence="6 7" key="1">
    <citation type="journal article" date="2016" name="Sci. Rep.">
        <title>Peltaster fructicola genome reveals evolution from an invasive phytopathogen to an ectophytic parasite.</title>
        <authorList>
            <person name="Xu C."/>
            <person name="Chen H."/>
            <person name="Gleason M.L."/>
            <person name="Xu J.R."/>
            <person name="Liu H."/>
            <person name="Zhang R."/>
            <person name="Sun G."/>
        </authorList>
    </citation>
    <scope>NUCLEOTIDE SEQUENCE [LARGE SCALE GENOMIC DNA]</scope>
    <source>
        <strain evidence="6 7">LNHT1506</strain>
    </source>
</reference>
<protein>
    <recommendedName>
        <fullName evidence="5">HTH APSES-type domain-containing protein</fullName>
    </recommendedName>
</protein>
<dbReference type="GO" id="GO:0003677">
    <property type="term" value="F:DNA binding"/>
    <property type="evidence" value="ECO:0007669"/>
    <property type="project" value="InterPro"/>
</dbReference>
<sequence length="380" mass="40814">MAPTRSLPSEVNPLLADVPLHSILVEQRCLGQTELKVKPGQVGTTNATKPANLGKLDYAHLRVPLPHDLKRSGIFTAGHNRKFPDAYFLMRRSSDGFVSATGMFKAAFPYASQEEETSEKDYIKTLPAASTEEVAGNIWVHPDQAVVLAEEYSIAAWIAALLDPEDIIRGGKEKDIKSPPPYKTADLTNGAASKSPSEKKKSTRGARATRADSPTSTTKQAARKIATPRKRKGRASKNEDDGASIAATESVNGEHKPETVRVEVETTTEPTGDGEEAETTKVNIELPAGSSQLDLPTDAESMLEKAREMVAEAAKLEGTSSGKGKRKAKDLDEEPLPAKKAKVEIEIKKEKIKRRAITGIAAGLALGALIPSIVAALPWP</sequence>
<feature type="transmembrane region" description="Helical" evidence="4">
    <location>
        <begin position="356"/>
        <end position="379"/>
    </location>
</feature>
<dbReference type="GO" id="GO:0030435">
    <property type="term" value="P:sporulation resulting in formation of a cellular spore"/>
    <property type="evidence" value="ECO:0007669"/>
    <property type="project" value="UniProtKB-KW"/>
</dbReference>